<feature type="transmembrane region" description="Helical" evidence="2">
    <location>
        <begin position="192"/>
        <end position="214"/>
    </location>
</feature>
<dbReference type="AlphaFoldDB" id="A0A8H6XB49"/>
<proteinExistence type="predicted"/>
<comment type="caution">
    <text evidence="4">The sequence shown here is derived from an EMBL/GenBank/DDBJ whole genome shotgun (WGS) entry which is preliminary data.</text>
</comment>
<keyword evidence="2" id="KW-0472">Membrane</keyword>
<evidence type="ECO:0000313" key="4">
    <source>
        <dbReference type="EMBL" id="KAF7337387.1"/>
    </source>
</evidence>
<feature type="domain" description="DUF6534" evidence="3">
    <location>
        <begin position="158"/>
        <end position="260"/>
    </location>
</feature>
<dbReference type="Pfam" id="PF20152">
    <property type="entry name" value="DUF6534"/>
    <property type="match status" value="1"/>
</dbReference>
<reference evidence="4" key="1">
    <citation type="submission" date="2020-05" db="EMBL/GenBank/DDBJ databases">
        <title>Mycena genomes resolve the evolution of fungal bioluminescence.</title>
        <authorList>
            <person name="Tsai I.J."/>
        </authorList>
    </citation>
    <scope>NUCLEOTIDE SEQUENCE</scope>
    <source>
        <strain evidence="4">160909Yilan</strain>
    </source>
</reference>
<feature type="compositionally biased region" description="Polar residues" evidence="1">
    <location>
        <begin position="306"/>
        <end position="325"/>
    </location>
</feature>
<protein>
    <recommendedName>
        <fullName evidence="3">DUF6534 domain-containing protein</fullName>
    </recommendedName>
</protein>
<gene>
    <name evidence="4" type="ORF">MSAN_02264800</name>
</gene>
<keyword evidence="2" id="KW-0812">Transmembrane</keyword>
<evidence type="ECO:0000256" key="2">
    <source>
        <dbReference type="SAM" id="Phobius"/>
    </source>
</evidence>
<keyword evidence="5" id="KW-1185">Reference proteome</keyword>
<accession>A0A8H6XB49</accession>
<feature type="transmembrane region" description="Helical" evidence="2">
    <location>
        <begin position="50"/>
        <end position="72"/>
    </location>
</feature>
<feature type="transmembrane region" description="Helical" evidence="2">
    <location>
        <begin position="84"/>
        <end position="110"/>
    </location>
</feature>
<keyword evidence="2" id="KW-1133">Transmembrane helix</keyword>
<feature type="region of interest" description="Disordered" evidence="1">
    <location>
        <begin position="296"/>
        <end position="328"/>
    </location>
</feature>
<dbReference type="EMBL" id="JACAZH010000034">
    <property type="protein sequence ID" value="KAF7337387.1"/>
    <property type="molecule type" value="Genomic_DNA"/>
</dbReference>
<dbReference type="Proteomes" id="UP000623467">
    <property type="component" value="Unassembled WGS sequence"/>
</dbReference>
<name>A0A8H6XB49_9AGAR</name>
<organism evidence="4 5">
    <name type="scientific">Mycena sanguinolenta</name>
    <dbReference type="NCBI Taxonomy" id="230812"/>
    <lineage>
        <taxon>Eukaryota</taxon>
        <taxon>Fungi</taxon>
        <taxon>Dikarya</taxon>
        <taxon>Basidiomycota</taxon>
        <taxon>Agaricomycotina</taxon>
        <taxon>Agaricomycetes</taxon>
        <taxon>Agaricomycetidae</taxon>
        <taxon>Agaricales</taxon>
        <taxon>Marasmiineae</taxon>
        <taxon>Mycenaceae</taxon>
        <taxon>Mycena</taxon>
    </lineage>
</organism>
<dbReference type="OrthoDB" id="2977185at2759"/>
<feature type="transmembrane region" description="Helical" evidence="2">
    <location>
        <begin position="12"/>
        <end position="38"/>
    </location>
</feature>
<feature type="transmembrane region" description="Helical" evidence="2">
    <location>
        <begin position="234"/>
        <end position="258"/>
    </location>
</feature>
<feature type="transmembrane region" description="Helical" evidence="2">
    <location>
        <begin position="117"/>
        <end position="140"/>
    </location>
</feature>
<dbReference type="InterPro" id="IPR045339">
    <property type="entry name" value="DUF6534"/>
</dbReference>
<feature type="transmembrane region" description="Helical" evidence="2">
    <location>
        <begin position="152"/>
        <end position="172"/>
    </location>
</feature>
<evidence type="ECO:0000313" key="5">
    <source>
        <dbReference type="Proteomes" id="UP000623467"/>
    </source>
</evidence>
<evidence type="ECO:0000256" key="1">
    <source>
        <dbReference type="SAM" id="MobiDB-lite"/>
    </source>
</evidence>
<evidence type="ECO:0000259" key="3">
    <source>
        <dbReference type="Pfam" id="PF20152"/>
    </source>
</evidence>
<sequence length="349" mass="37940">MTTAFGTSEATVLIVVIASWLNIGLYCFELVLCARYFARPARPLVHKIGVGILVFFDTVCTLAVCSDVGIIVAPPTTTNIRLLLIPLATQIITTYISSIISQLFLCNLYFILTGYKIVAGIIVILIFVHLAFSWASAIILLKTFGGLTTTTVGAISCAATDLIIAVCLAWKFWQMMAGTRQHRSTRSLLRRILILTVSSGAICAGNTLLMMILLLKDSEGAGRSACVDIRPQRVYLFILPVFNFFFSCQGRVYALTLLGNFLVGIPARVQQETSPSLSLGTSILHTTTVIFRDRTEEDADDEGASSPVNASTSKSVHVDGLQSTASRHESVQLEDLALGRMNTKINHAE</sequence>